<dbReference type="STRING" id="6183.A0A5K4F1J5"/>
<feature type="transmembrane region" description="Helical" evidence="6">
    <location>
        <begin position="188"/>
        <end position="213"/>
    </location>
</feature>
<dbReference type="GO" id="GO:0016020">
    <property type="term" value="C:membrane"/>
    <property type="evidence" value="ECO:0007669"/>
    <property type="project" value="UniProtKB-SubCell"/>
</dbReference>
<accession>A0A5K4F0B2</accession>
<feature type="transmembrane region" description="Helical" evidence="6">
    <location>
        <begin position="128"/>
        <end position="149"/>
    </location>
</feature>
<evidence type="ECO:0000259" key="7">
    <source>
        <dbReference type="PROSITE" id="PS50922"/>
    </source>
</evidence>
<feature type="transmembrane region" description="Helical" evidence="6">
    <location>
        <begin position="22"/>
        <end position="45"/>
    </location>
</feature>
<dbReference type="SMART" id="SM00724">
    <property type="entry name" value="TLC"/>
    <property type="match status" value="1"/>
</dbReference>
<accession>A0A5K4F1J5</accession>
<evidence type="ECO:0000313" key="9">
    <source>
        <dbReference type="WBParaSite" id="Smp_244860.1"/>
    </source>
</evidence>
<dbReference type="WBParaSite" id="Smp_244860.2">
    <property type="protein sequence ID" value="Smp_244860.2"/>
    <property type="gene ID" value="Smp_244860"/>
</dbReference>
<dbReference type="AlphaFoldDB" id="A0A5K4F1J5"/>
<evidence type="ECO:0000256" key="3">
    <source>
        <dbReference type="ARBA" id="ARBA00022989"/>
    </source>
</evidence>
<keyword evidence="8" id="KW-1185">Reference proteome</keyword>
<dbReference type="InParanoid" id="A0A5K4F1J5"/>
<dbReference type="InterPro" id="IPR006634">
    <property type="entry name" value="TLC-dom"/>
</dbReference>
<feature type="transmembrane region" description="Helical" evidence="6">
    <location>
        <begin position="228"/>
        <end position="251"/>
    </location>
</feature>
<protein>
    <submittedName>
        <fullName evidence="9 10">TLC domain-containing protein</fullName>
    </submittedName>
</protein>
<dbReference type="WBParaSite" id="Smp_244860.1">
    <property type="protein sequence ID" value="Smp_244860.1"/>
    <property type="gene ID" value="Smp_244860"/>
</dbReference>
<proteinExistence type="predicted"/>
<feature type="domain" description="TLC" evidence="7">
    <location>
        <begin position="59"/>
        <end position="264"/>
    </location>
</feature>
<name>A0A5K4F1J5_SCHMA</name>
<evidence type="ECO:0000256" key="5">
    <source>
        <dbReference type="PROSITE-ProRule" id="PRU00205"/>
    </source>
</evidence>
<evidence type="ECO:0000256" key="4">
    <source>
        <dbReference type="ARBA" id="ARBA00023136"/>
    </source>
</evidence>
<keyword evidence="3 6" id="KW-1133">Transmembrane helix</keyword>
<dbReference type="Proteomes" id="UP000008854">
    <property type="component" value="Unassembled WGS sequence"/>
</dbReference>
<dbReference type="InterPro" id="IPR050846">
    <property type="entry name" value="TLCD"/>
</dbReference>
<dbReference type="ExpressionAtlas" id="A0A5K4F1J5">
    <property type="expression patterns" value="baseline"/>
</dbReference>
<dbReference type="PANTHER" id="PTHR13439">
    <property type="entry name" value="CT120 PROTEIN"/>
    <property type="match status" value="1"/>
</dbReference>
<evidence type="ECO:0000256" key="6">
    <source>
        <dbReference type="SAM" id="Phobius"/>
    </source>
</evidence>
<evidence type="ECO:0000313" key="8">
    <source>
        <dbReference type="Proteomes" id="UP000008854"/>
    </source>
</evidence>
<evidence type="ECO:0000256" key="2">
    <source>
        <dbReference type="ARBA" id="ARBA00022692"/>
    </source>
</evidence>
<organism evidence="10">
    <name type="scientific">Schistosoma mansoni</name>
    <name type="common">Blood fluke</name>
    <dbReference type="NCBI Taxonomy" id="6183"/>
    <lineage>
        <taxon>Eukaryota</taxon>
        <taxon>Metazoa</taxon>
        <taxon>Spiralia</taxon>
        <taxon>Lophotrochozoa</taxon>
        <taxon>Platyhelminthes</taxon>
        <taxon>Trematoda</taxon>
        <taxon>Digenea</taxon>
        <taxon>Strigeidida</taxon>
        <taxon>Schistosomatoidea</taxon>
        <taxon>Schistosomatidae</taxon>
        <taxon>Schistosoma</taxon>
    </lineage>
</organism>
<evidence type="ECO:0000256" key="1">
    <source>
        <dbReference type="ARBA" id="ARBA00004141"/>
    </source>
</evidence>
<sequence>MNPIDKSDDRIMLRSITNETSFYLWWILIGFFSSFLITELISPAVSRIYSKSYESISRKQYLEWNARWLSTVHSIFILLISFYCLLFNKKMHEDKFFYSDFLSNFGMCISCGYMIYDSLTMIMYLKGLSLWTFVIHHSVVIWGCSALLSNEIGKYYAYLKYLTELSTPFINLRWFLRTCGYSSHHKYVAIATSLFAVTFILTRNICAVPFWYLVSYNMHHHSNEEQRIFLIGVFKIYFILGIILDILNLFWGKIICSMLWQSIKVLKNPQCSESE</sequence>
<feature type="transmembrane region" description="Helical" evidence="6">
    <location>
        <begin position="97"/>
        <end position="116"/>
    </location>
</feature>
<reference evidence="9 10" key="2">
    <citation type="submission" date="2019-11" db="UniProtKB">
        <authorList>
            <consortium name="WormBaseParasite"/>
        </authorList>
    </citation>
    <scope>IDENTIFICATION</scope>
    <source>
        <strain evidence="9 10">Puerto Rican</strain>
    </source>
</reference>
<dbReference type="PANTHER" id="PTHR13439:SF0">
    <property type="entry name" value="TOPOISOMERASE I DAMAGE AFFECTED PROTEIN 4"/>
    <property type="match status" value="1"/>
</dbReference>
<keyword evidence="2 5" id="KW-0812">Transmembrane</keyword>
<reference evidence="8" key="1">
    <citation type="journal article" date="2012" name="PLoS Negl. Trop. Dis.">
        <title>A systematically improved high quality genome and transcriptome of the human blood fluke Schistosoma mansoni.</title>
        <authorList>
            <person name="Protasio A.V."/>
            <person name="Tsai I.J."/>
            <person name="Babbage A."/>
            <person name="Nichol S."/>
            <person name="Hunt M."/>
            <person name="Aslett M.A."/>
            <person name="De Silva N."/>
            <person name="Velarde G.S."/>
            <person name="Anderson T.J."/>
            <person name="Clark R.C."/>
            <person name="Davidson C."/>
            <person name="Dillon G.P."/>
            <person name="Holroyd N.E."/>
            <person name="LoVerde P.T."/>
            <person name="Lloyd C."/>
            <person name="McQuillan J."/>
            <person name="Oliveira G."/>
            <person name="Otto T.D."/>
            <person name="Parker-Manuel S.J."/>
            <person name="Quail M.A."/>
            <person name="Wilson R.A."/>
            <person name="Zerlotini A."/>
            <person name="Dunne D.W."/>
            <person name="Berriman M."/>
        </authorList>
    </citation>
    <scope>NUCLEOTIDE SEQUENCE [LARGE SCALE GENOMIC DNA]</scope>
    <source>
        <strain evidence="8">Puerto Rican</strain>
    </source>
</reference>
<dbReference type="PROSITE" id="PS50922">
    <property type="entry name" value="TLC"/>
    <property type="match status" value="1"/>
</dbReference>
<dbReference type="Pfam" id="PF03798">
    <property type="entry name" value="TRAM_LAG1_CLN8"/>
    <property type="match status" value="1"/>
</dbReference>
<evidence type="ECO:0000313" key="10">
    <source>
        <dbReference type="WBParaSite" id="Smp_244860.2"/>
    </source>
</evidence>
<dbReference type="GO" id="GO:0055088">
    <property type="term" value="P:lipid homeostasis"/>
    <property type="evidence" value="ECO:0007669"/>
    <property type="project" value="TreeGrafter"/>
</dbReference>
<dbReference type="GO" id="GO:0005783">
    <property type="term" value="C:endoplasmic reticulum"/>
    <property type="evidence" value="ECO:0007669"/>
    <property type="project" value="TreeGrafter"/>
</dbReference>
<feature type="transmembrane region" description="Helical" evidence="6">
    <location>
        <begin position="66"/>
        <end position="85"/>
    </location>
</feature>
<comment type="subcellular location">
    <subcellularLocation>
        <location evidence="1">Membrane</location>
        <topology evidence="1">Multi-pass membrane protein</topology>
    </subcellularLocation>
</comment>
<keyword evidence="4 5" id="KW-0472">Membrane</keyword>